<feature type="signal peptide" evidence="2">
    <location>
        <begin position="1"/>
        <end position="23"/>
    </location>
</feature>
<name>A0A2S7I1X8_9FLAO</name>
<dbReference type="AlphaFoldDB" id="A0A2S7I1X8"/>
<dbReference type="RefSeq" id="WP_104794497.1">
    <property type="nucleotide sequence ID" value="NZ_PTPZ01000010.1"/>
</dbReference>
<evidence type="ECO:0000313" key="3">
    <source>
        <dbReference type="EMBL" id="PPZ90590.1"/>
    </source>
</evidence>
<organism evidence="3 4">
    <name type="scientific">Cloacibacterium normanense</name>
    <dbReference type="NCBI Taxonomy" id="237258"/>
    <lineage>
        <taxon>Bacteria</taxon>
        <taxon>Pseudomonadati</taxon>
        <taxon>Bacteroidota</taxon>
        <taxon>Flavobacteriia</taxon>
        <taxon>Flavobacteriales</taxon>
        <taxon>Weeksellaceae</taxon>
    </lineage>
</organism>
<evidence type="ECO:0000256" key="1">
    <source>
        <dbReference type="ARBA" id="ARBA00022729"/>
    </source>
</evidence>
<proteinExistence type="predicted"/>
<dbReference type="InterPro" id="IPR026444">
    <property type="entry name" value="Secre_tail"/>
</dbReference>
<evidence type="ECO:0000313" key="4">
    <source>
        <dbReference type="Proteomes" id="UP000238565"/>
    </source>
</evidence>
<protein>
    <recommendedName>
        <fullName evidence="5">Secretion system C-terminal sorting domain-containing protein</fullName>
    </recommendedName>
</protein>
<keyword evidence="1 2" id="KW-0732">Signal</keyword>
<evidence type="ECO:0000256" key="2">
    <source>
        <dbReference type="SAM" id="SignalP"/>
    </source>
</evidence>
<accession>A0A2S7I1X8</accession>
<gene>
    <name evidence="3" type="ORF">C3729_12715</name>
</gene>
<dbReference type="NCBIfam" id="TIGR04183">
    <property type="entry name" value="Por_Secre_tail"/>
    <property type="match status" value="1"/>
</dbReference>
<dbReference type="EMBL" id="PTPZ01000010">
    <property type="protein sequence ID" value="PPZ90590.1"/>
    <property type="molecule type" value="Genomic_DNA"/>
</dbReference>
<reference evidence="3 4" key="1">
    <citation type="submission" date="2018-02" db="EMBL/GenBank/DDBJ databases">
        <title>Draft genome sequence of bacterial isolates from marine environment.</title>
        <authorList>
            <person name="Singh S.K."/>
            <person name="Hill R."/>
            <person name="Major S."/>
            <person name="Cai H."/>
            <person name="Li Y."/>
        </authorList>
    </citation>
    <scope>NUCLEOTIDE SEQUENCE [LARGE SCALE GENOMIC DNA]</scope>
    <source>
        <strain evidence="3 4">IMET F</strain>
    </source>
</reference>
<feature type="chain" id="PRO_5015627607" description="Secretion system C-terminal sorting domain-containing protein" evidence="2">
    <location>
        <begin position="24"/>
        <end position="934"/>
    </location>
</feature>
<evidence type="ECO:0008006" key="5">
    <source>
        <dbReference type="Google" id="ProtNLM"/>
    </source>
</evidence>
<dbReference type="Proteomes" id="UP000238565">
    <property type="component" value="Unassembled WGS sequence"/>
</dbReference>
<comment type="caution">
    <text evidence="3">The sequence shown here is derived from an EMBL/GenBank/DDBJ whole genome shotgun (WGS) entry which is preliminary data.</text>
</comment>
<sequence>MKSWNNLFLVLTLFVSQAFFSQAVFTSKANGNWNSSGSWLLNSGTDADGIPDADDAVIIKAHSITITASVTCSSLTTEPLANNTSGLSTTISTSNAAVITVNTNQLLTITGDFFIKASDSYNHTTILNGPGSVQAGSLTIGNDITVSSAKTTTLAVRTTTNFDILGNVNLYTNVVNSNNNRATFRHDSGVITILGQMIMTQEDNGSSTGYNSNLGVRQGTLILRNSEPLVLNPLGGTQLSQLQPVFTGCTVEYRPSSANLTVFNTNYRDIKINSEYDVYSNGFNINTGGNLYLIKGLLIGGFNLNTNTSIIRSGGATKDSPTLISGGIYNVTYAQNSNLIVAGNELLDTTTQLETLTLSSTNGVQINTVCYPNQLIVNATSNLTGTGDVRVRTLFDLPAAVTFNTGGIITLVSNISNTARVASLTSNPTINGNVNVERFLTNQGRKWRLITAPVKGSTNNTVFYNWQNNGSSVSGYGTDIWGPSGNPASNGLQLITNSSHNLRRFNNSTGTWTSITNTFTETLFTSSLNKAFLLFATHPYGEATDGQGNVNPNIPQATTTLKATGNLITGNVVYSNVPSTTYFIVGNPYASPIDFKTILNDGSNSGIGKKIWFIDPTIGSYGAYVAWDDVIGYSDYTTTRNPGLAPNPANQSTIMQSGEAFFVKAESGTSTLTIKETHKATSNSNLVFNRVANTVSSERLRVTLHKEEDNIWNKKDAVVAGFYSGGNNAFDTNDVPKMSNPSENLAFYTDTRSLTSEHRAPIQNNDFLMLRLTQTTENSNYKLKIFTEDFTFSGQAFLEDTFLQTSTPIALDGSIFEYEFQITSDALSSGNRFKINFVASTLGTTTPKASSLLIYPNPTTSEQGINISFESSSSGYYYKLFNTAGQLIETNSIISVNNKLGHIAFNSYLKTGVYYINLYDQNSELKKSQTIIIQ</sequence>